<feature type="transmembrane region" description="Helical" evidence="11">
    <location>
        <begin position="48"/>
        <end position="70"/>
    </location>
</feature>
<feature type="transmembrane region" description="Helical" evidence="11">
    <location>
        <begin position="677"/>
        <end position="695"/>
    </location>
</feature>
<dbReference type="GO" id="GO:0016020">
    <property type="term" value="C:membrane"/>
    <property type="evidence" value="ECO:0007669"/>
    <property type="project" value="InterPro"/>
</dbReference>
<comment type="subcellular location">
    <subcellularLocation>
        <location evidence="1">Endomembrane system</location>
        <topology evidence="1">Multi-pass membrane protein</topology>
    </subcellularLocation>
</comment>
<proteinExistence type="predicted"/>
<accession>A0AAP0BFH1</accession>
<protein>
    <submittedName>
        <fullName evidence="12">Cellulose synthase-like protein E1</fullName>
    </submittedName>
</protein>
<dbReference type="InterPro" id="IPR005150">
    <property type="entry name" value="Cellulose_synth"/>
</dbReference>
<feature type="binding site" evidence="10">
    <location>
        <position position="301"/>
    </location>
    <ligand>
        <name>Mn(2+)</name>
        <dbReference type="ChEBI" id="CHEBI:29035"/>
    </ligand>
</feature>
<comment type="caution">
    <text evidence="12">The sequence shown here is derived from an EMBL/GenBank/DDBJ whole genome shotgun (WGS) entry which is preliminary data.</text>
</comment>
<reference evidence="12 13" key="1">
    <citation type="journal article" date="2022" name="Nat. Plants">
        <title>Genomes of leafy and leafless Platanthera orchids illuminate the evolution of mycoheterotrophy.</title>
        <authorList>
            <person name="Li M.H."/>
            <person name="Liu K.W."/>
            <person name="Li Z."/>
            <person name="Lu H.C."/>
            <person name="Ye Q.L."/>
            <person name="Zhang D."/>
            <person name="Wang J.Y."/>
            <person name="Li Y.F."/>
            <person name="Zhong Z.M."/>
            <person name="Liu X."/>
            <person name="Yu X."/>
            <person name="Liu D.K."/>
            <person name="Tu X.D."/>
            <person name="Liu B."/>
            <person name="Hao Y."/>
            <person name="Liao X.Y."/>
            <person name="Jiang Y.T."/>
            <person name="Sun W.H."/>
            <person name="Chen J."/>
            <person name="Chen Y.Q."/>
            <person name="Ai Y."/>
            <person name="Zhai J.W."/>
            <person name="Wu S.S."/>
            <person name="Zhou Z."/>
            <person name="Hsiao Y.Y."/>
            <person name="Wu W.L."/>
            <person name="Chen Y.Y."/>
            <person name="Lin Y.F."/>
            <person name="Hsu J.L."/>
            <person name="Li C.Y."/>
            <person name="Wang Z.W."/>
            <person name="Zhao X."/>
            <person name="Zhong W.Y."/>
            <person name="Ma X.K."/>
            <person name="Ma L."/>
            <person name="Huang J."/>
            <person name="Chen G.Z."/>
            <person name="Huang M.Z."/>
            <person name="Huang L."/>
            <person name="Peng D.H."/>
            <person name="Luo Y.B."/>
            <person name="Zou S.Q."/>
            <person name="Chen S.P."/>
            <person name="Lan S."/>
            <person name="Tsai W.C."/>
            <person name="Van de Peer Y."/>
            <person name="Liu Z.J."/>
        </authorList>
    </citation>
    <scope>NUCLEOTIDE SEQUENCE [LARGE SCALE GENOMIC DNA]</scope>
    <source>
        <strain evidence="12">Lor287</strain>
    </source>
</reference>
<dbReference type="SUPFAM" id="SSF53448">
    <property type="entry name" value="Nucleotide-diphospho-sugar transferases"/>
    <property type="match status" value="1"/>
</dbReference>
<feature type="transmembrane region" description="Helical" evidence="11">
    <location>
        <begin position="551"/>
        <end position="569"/>
    </location>
</feature>
<evidence type="ECO:0000256" key="10">
    <source>
        <dbReference type="PIRSR" id="PIRSR605150-3"/>
    </source>
</evidence>
<evidence type="ECO:0000313" key="12">
    <source>
        <dbReference type="EMBL" id="KAK8937193.1"/>
    </source>
</evidence>
<name>A0AAP0BFH1_9ASPA</name>
<dbReference type="GO" id="GO:0030244">
    <property type="term" value="P:cellulose biosynthetic process"/>
    <property type="evidence" value="ECO:0007669"/>
    <property type="project" value="InterPro"/>
</dbReference>
<keyword evidence="4 11" id="KW-0812">Transmembrane</keyword>
<dbReference type="Proteomes" id="UP001418222">
    <property type="component" value="Unassembled WGS sequence"/>
</dbReference>
<dbReference type="GO" id="GO:0012505">
    <property type="term" value="C:endomembrane system"/>
    <property type="evidence" value="ECO:0007669"/>
    <property type="project" value="UniProtKB-SubCell"/>
</dbReference>
<gene>
    <name evidence="12" type="primary">CSLE1</name>
    <name evidence="12" type="ORF">KSP39_PZI012793</name>
</gene>
<dbReference type="GO" id="GO:0016760">
    <property type="term" value="F:cellulose synthase (UDP-forming) activity"/>
    <property type="evidence" value="ECO:0007669"/>
    <property type="project" value="InterPro"/>
</dbReference>
<keyword evidence="13" id="KW-1185">Reference proteome</keyword>
<keyword evidence="2" id="KW-0328">Glycosyltransferase</keyword>
<keyword evidence="3" id="KW-0808">Transferase</keyword>
<evidence type="ECO:0000256" key="11">
    <source>
        <dbReference type="SAM" id="Phobius"/>
    </source>
</evidence>
<feature type="binding site" evidence="10">
    <location>
        <position position="277"/>
    </location>
    <ligand>
        <name>Mn(2+)</name>
        <dbReference type="ChEBI" id="CHEBI:29035"/>
    </ligand>
</feature>
<evidence type="ECO:0000256" key="6">
    <source>
        <dbReference type="ARBA" id="ARBA00023136"/>
    </source>
</evidence>
<dbReference type="EMBL" id="JBBWWQ010000010">
    <property type="protein sequence ID" value="KAK8937193.1"/>
    <property type="molecule type" value="Genomic_DNA"/>
</dbReference>
<evidence type="ECO:0000256" key="2">
    <source>
        <dbReference type="ARBA" id="ARBA00022676"/>
    </source>
</evidence>
<evidence type="ECO:0000256" key="8">
    <source>
        <dbReference type="PIRSR" id="PIRSR605150-1"/>
    </source>
</evidence>
<dbReference type="GO" id="GO:0071555">
    <property type="term" value="P:cell wall organization"/>
    <property type="evidence" value="ECO:0007669"/>
    <property type="project" value="UniProtKB-KW"/>
</dbReference>
<feature type="transmembrane region" description="Helical" evidence="11">
    <location>
        <begin position="15"/>
        <end position="36"/>
    </location>
</feature>
<sequence>MEERLFEMKKGRGRVWWWLYACSMQLGLLLIWVYRASHVPEAGARGRWAWIAVSAAELWFGFEWLIALSVRWNPVHRRTFQDRLSARFEDKLPGVDVFICTADPTLEPPTIVINTALSVLAYDYPPEKLSVYVSDDGGSIFTFYALLEASRFAKSWIPFCRKFNAQPMSPALFFSKSSVTAHNSNVSEWTAMKKLYEDMERRIDAEMKHGDISNEIKAQHEAFSEWGSKTTSKDHQAIVKILIDGRDENAQDTDGFAMPTFVYVAREKRINYHHNFKAGALNALLRVSGEIRHGPIILTIDCDMCANSSQPIRDALCLFMDEERGHEYAFVQFAQYFVNLTENDLYASSFKIVHEVYFPGLDGQGGPFYTGSCCFHRRECLNGRIYSHETNKIWLERQRPKIHEESVGALEERTRSLATCSYEENTQWGNEMGVKYGCAVEDIITGFSIQCRGWKSAYLNPKRAAFLGLAPTTLSQSLVQIQRWAEGHLQFLLSKYCPPLYGFGRTKLGLQIGHIFCGSWGFSSIPTLIYVVIPSICIVHGISVFPSVSSFWFAPFAFVIAFSNAFSFWESHFYGATFKCWWNGNRMDLYRRTTSYLFALVNTTLKLLGIADSSFVVTPKVAHDETLKRYERGIIEFGSTSPMFTVLSTVAMLNLFCLIGGAVNVLAGGGMGALEQLSLQFFLCAALVLINLPIYHASFFRNDEGRILMYTTLLSVAIATVACFVPVF</sequence>
<organism evidence="12 13">
    <name type="scientific">Platanthera zijinensis</name>
    <dbReference type="NCBI Taxonomy" id="2320716"/>
    <lineage>
        <taxon>Eukaryota</taxon>
        <taxon>Viridiplantae</taxon>
        <taxon>Streptophyta</taxon>
        <taxon>Embryophyta</taxon>
        <taxon>Tracheophyta</taxon>
        <taxon>Spermatophyta</taxon>
        <taxon>Magnoliopsida</taxon>
        <taxon>Liliopsida</taxon>
        <taxon>Asparagales</taxon>
        <taxon>Orchidaceae</taxon>
        <taxon>Orchidoideae</taxon>
        <taxon>Orchideae</taxon>
        <taxon>Orchidinae</taxon>
        <taxon>Platanthera</taxon>
    </lineage>
</organism>
<evidence type="ECO:0000256" key="9">
    <source>
        <dbReference type="PIRSR" id="PIRSR605150-2"/>
    </source>
</evidence>
<keyword evidence="5 11" id="KW-1133">Transmembrane helix</keyword>
<feature type="transmembrane region" description="Helical" evidence="11">
    <location>
        <begin position="528"/>
        <end position="545"/>
    </location>
</feature>
<dbReference type="InterPro" id="IPR029044">
    <property type="entry name" value="Nucleotide-diphossugar_trans"/>
</dbReference>
<evidence type="ECO:0000256" key="5">
    <source>
        <dbReference type="ARBA" id="ARBA00022989"/>
    </source>
</evidence>
<dbReference type="Gene3D" id="3.90.550.10">
    <property type="entry name" value="Spore Coat Polysaccharide Biosynthesis Protein SpsA, Chain A"/>
    <property type="match status" value="2"/>
</dbReference>
<evidence type="ECO:0000256" key="4">
    <source>
        <dbReference type="ARBA" id="ARBA00022692"/>
    </source>
</evidence>
<evidence type="ECO:0000256" key="1">
    <source>
        <dbReference type="ARBA" id="ARBA00004127"/>
    </source>
</evidence>
<feature type="active site" evidence="8">
    <location>
        <position position="442"/>
    </location>
</feature>
<dbReference type="Pfam" id="PF03552">
    <property type="entry name" value="Cellulose_synt"/>
    <property type="match status" value="2"/>
</dbReference>
<feature type="binding site" evidence="9">
    <location>
        <position position="136"/>
    </location>
    <ligand>
        <name>UDP-alpha-D-glucose</name>
        <dbReference type="ChEBI" id="CHEBI:58885"/>
    </ligand>
</feature>
<feature type="transmembrane region" description="Helical" evidence="11">
    <location>
        <begin position="707"/>
        <end position="727"/>
    </location>
</feature>
<dbReference type="AlphaFoldDB" id="A0AAP0BFH1"/>
<evidence type="ECO:0000256" key="3">
    <source>
        <dbReference type="ARBA" id="ARBA00022679"/>
    </source>
</evidence>
<feature type="transmembrane region" description="Helical" evidence="11">
    <location>
        <begin position="644"/>
        <end position="665"/>
    </location>
</feature>
<keyword evidence="7" id="KW-0961">Cell wall biogenesis/degradation</keyword>
<dbReference type="PANTHER" id="PTHR13301">
    <property type="entry name" value="X-BOX TRANSCRIPTION FACTOR-RELATED"/>
    <property type="match status" value="1"/>
</dbReference>
<keyword evidence="6 11" id="KW-0472">Membrane</keyword>
<feature type="binding site" evidence="9">
    <location>
        <position position="107"/>
    </location>
    <ligand>
        <name>UDP-alpha-D-glucose</name>
        <dbReference type="ChEBI" id="CHEBI:58885"/>
    </ligand>
</feature>
<dbReference type="GO" id="GO:0071669">
    <property type="term" value="P:plant-type cell wall organization or biogenesis"/>
    <property type="evidence" value="ECO:0007669"/>
    <property type="project" value="UniProtKB-ARBA"/>
</dbReference>
<feature type="active site" evidence="8">
    <location>
        <position position="136"/>
    </location>
</feature>
<evidence type="ECO:0000256" key="7">
    <source>
        <dbReference type="ARBA" id="ARBA00023316"/>
    </source>
</evidence>
<evidence type="ECO:0000313" key="13">
    <source>
        <dbReference type="Proteomes" id="UP001418222"/>
    </source>
</evidence>